<keyword evidence="1" id="KW-0472">Membrane</keyword>
<evidence type="ECO:0000256" key="1">
    <source>
        <dbReference type="SAM" id="Phobius"/>
    </source>
</evidence>
<dbReference type="HOGENOM" id="CLU_1034390_0_0_1"/>
<reference evidence="2 3" key="1">
    <citation type="journal article" date="2012" name="Proc. Natl. Acad. Sci. U.S.A.">
        <title>Comparative genomics of Ceriporiopsis subvermispora and Phanerochaete chrysosporium provide insight into selective ligninolysis.</title>
        <authorList>
            <person name="Fernandez-Fueyo E."/>
            <person name="Ruiz-Duenas F.J."/>
            <person name="Ferreira P."/>
            <person name="Floudas D."/>
            <person name="Hibbett D.S."/>
            <person name="Canessa P."/>
            <person name="Larrondo L.F."/>
            <person name="James T.Y."/>
            <person name="Seelenfreund D."/>
            <person name="Lobos S."/>
            <person name="Polanco R."/>
            <person name="Tello M."/>
            <person name="Honda Y."/>
            <person name="Watanabe T."/>
            <person name="Watanabe T."/>
            <person name="Ryu J.S."/>
            <person name="Kubicek C.P."/>
            <person name="Schmoll M."/>
            <person name="Gaskell J."/>
            <person name="Hammel K.E."/>
            <person name="St John F.J."/>
            <person name="Vanden Wymelenberg A."/>
            <person name="Sabat G."/>
            <person name="Splinter BonDurant S."/>
            <person name="Syed K."/>
            <person name="Yadav J.S."/>
            <person name="Doddapaneni H."/>
            <person name="Subramanian V."/>
            <person name="Lavin J.L."/>
            <person name="Oguiza J.A."/>
            <person name="Perez G."/>
            <person name="Pisabarro A.G."/>
            <person name="Ramirez L."/>
            <person name="Santoyo F."/>
            <person name="Master E."/>
            <person name="Coutinho P.M."/>
            <person name="Henrissat B."/>
            <person name="Lombard V."/>
            <person name="Magnuson J.K."/>
            <person name="Kuees U."/>
            <person name="Hori C."/>
            <person name="Igarashi K."/>
            <person name="Samejima M."/>
            <person name="Held B.W."/>
            <person name="Barry K.W."/>
            <person name="LaButti K.M."/>
            <person name="Lapidus A."/>
            <person name="Lindquist E.A."/>
            <person name="Lucas S.M."/>
            <person name="Riley R."/>
            <person name="Salamov A.A."/>
            <person name="Hoffmeister D."/>
            <person name="Schwenk D."/>
            <person name="Hadar Y."/>
            <person name="Yarden O."/>
            <person name="de Vries R.P."/>
            <person name="Wiebenga A."/>
            <person name="Stenlid J."/>
            <person name="Eastwood D."/>
            <person name="Grigoriev I.V."/>
            <person name="Berka R.M."/>
            <person name="Blanchette R.A."/>
            <person name="Kersten P."/>
            <person name="Martinez A.T."/>
            <person name="Vicuna R."/>
            <person name="Cullen D."/>
        </authorList>
    </citation>
    <scope>NUCLEOTIDE SEQUENCE [LARGE SCALE GENOMIC DNA]</scope>
    <source>
        <strain evidence="2 3">B</strain>
    </source>
</reference>
<accession>M2R7A3</accession>
<dbReference type="AlphaFoldDB" id="M2R7A3"/>
<gene>
    <name evidence="2" type="ORF">CERSUDRAFT_75526</name>
</gene>
<keyword evidence="1" id="KW-0812">Transmembrane</keyword>
<feature type="transmembrane region" description="Helical" evidence="1">
    <location>
        <begin position="7"/>
        <end position="33"/>
    </location>
</feature>
<name>M2R7A3_CERS8</name>
<sequence length="269" mass="29530">MSMSCSVALNLTSALQMLLIVIQSAFIAIRIYALSGGRWLISITILIFGVTGVFSYMYLTPGPQPVLNLLGVPFRQCASSDYIWTSNKYKSRSSISALADISMIAITYHKIHIKTREAGRSYSGSPISTVLLQYGDAQRIAPRTVFKLTTPRSVLLFLNIIACAAYIRYANTMSIDTTEGRSLQSITVSHFLLSLRDAAHADVVHNLEAQQGVLDSQQSSRVFGSFLTPMGESLDIGLFEGLDEGFDHEVINHGAQNYENEMMALTDAT</sequence>
<evidence type="ECO:0000313" key="2">
    <source>
        <dbReference type="EMBL" id="EMD34561.1"/>
    </source>
</evidence>
<keyword evidence="1" id="KW-1133">Transmembrane helix</keyword>
<dbReference type="EMBL" id="KB445802">
    <property type="protein sequence ID" value="EMD34561.1"/>
    <property type="molecule type" value="Genomic_DNA"/>
</dbReference>
<organism evidence="2 3">
    <name type="scientific">Ceriporiopsis subvermispora (strain B)</name>
    <name type="common">White-rot fungus</name>
    <name type="synonym">Gelatoporia subvermispora</name>
    <dbReference type="NCBI Taxonomy" id="914234"/>
    <lineage>
        <taxon>Eukaryota</taxon>
        <taxon>Fungi</taxon>
        <taxon>Dikarya</taxon>
        <taxon>Basidiomycota</taxon>
        <taxon>Agaricomycotina</taxon>
        <taxon>Agaricomycetes</taxon>
        <taxon>Polyporales</taxon>
        <taxon>Gelatoporiaceae</taxon>
        <taxon>Gelatoporia</taxon>
    </lineage>
</organism>
<proteinExistence type="predicted"/>
<protein>
    <submittedName>
        <fullName evidence="2">Uncharacterized protein</fullName>
    </submittedName>
</protein>
<evidence type="ECO:0000313" key="3">
    <source>
        <dbReference type="Proteomes" id="UP000016930"/>
    </source>
</evidence>
<dbReference type="Proteomes" id="UP000016930">
    <property type="component" value="Unassembled WGS sequence"/>
</dbReference>
<feature type="transmembrane region" description="Helical" evidence="1">
    <location>
        <begin position="39"/>
        <end position="59"/>
    </location>
</feature>
<keyword evidence="3" id="KW-1185">Reference proteome</keyword>